<sequence>YGFRPVYEFGQLGDITSLRATVYGDYRAWPNLPEQVDQLLGYGKPDIVAYSRADDLILFGVEETAAVPTGNQSLQRLERVWYAATKQIPFVYLMGEYGLHKDGGVRRTSIWPAYLSIKLSGQFTCPSLTLTYGDKEHYDDYNVGYGLQQTGQFVYLSLAKKAKLNVKTEEKNLYKAVFQGMAGFILNQMDEIAPFCPGKQMLEREDFAEFLASRIVS</sequence>
<dbReference type="EMBL" id="BARW01025319">
    <property type="protein sequence ID" value="GAJ07274.1"/>
    <property type="molecule type" value="Genomic_DNA"/>
</dbReference>
<feature type="non-terminal residue" evidence="1">
    <location>
        <position position="1"/>
    </location>
</feature>
<dbReference type="AlphaFoldDB" id="X1TPT5"/>
<name>X1TPT5_9ZZZZ</name>
<evidence type="ECO:0000313" key="1">
    <source>
        <dbReference type="EMBL" id="GAJ07274.1"/>
    </source>
</evidence>
<proteinExistence type="predicted"/>
<reference evidence="1" key="1">
    <citation type="journal article" date="2014" name="Front. Microbiol.">
        <title>High frequency of phylogenetically diverse reductive dehalogenase-homologous genes in deep subseafloor sedimentary metagenomes.</title>
        <authorList>
            <person name="Kawai M."/>
            <person name="Futagami T."/>
            <person name="Toyoda A."/>
            <person name="Takaki Y."/>
            <person name="Nishi S."/>
            <person name="Hori S."/>
            <person name="Arai W."/>
            <person name="Tsubouchi T."/>
            <person name="Morono Y."/>
            <person name="Uchiyama I."/>
            <person name="Ito T."/>
            <person name="Fujiyama A."/>
            <person name="Inagaki F."/>
            <person name="Takami H."/>
        </authorList>
    </citation>
    <scope>NUCLEOTIDE SEQUENCE</scope>
    <source>
        <strain evidence="1">Expedition CK06-06</strain>
    </source>
</reference>
<comment type="caution">
    <text evidence="1">The sequence shown here is derived from an EMBL/GenBank/DDBJ whole genome shotgun (WGS) entry which is preliminary data.</text>
</comment>
<organism evidence="1">
    <name type="scientific">marine sediment metagenome</name>
    <dbReference type="NCBI Taxonomy" id="412755"/>
    <lineage>
        <taxon>unclassified sequences</taxon>
        <taxon>metagenomes</taxon>
        <taxon>ecological metagenomes</taxon>
    </lineage>
</organism>
<protein>
    <submittedName>
        <fullName evidence="1">Uncharacterized protein</fullName>
    </submittedName>
</protein>
<gene>
    <name evidence="1" type="ORF">S12H4_41527</name>
</gene>
<accession>X1TPT5</accession>